<evidence type="ECO:0000256" key="1">
    <source>
        <dbReference type="SAM" id="MobiDB-lite"/>
    </source>
</evidence>
<dbReference type="RefSeq" id="XP_005765649.1">
    <property type="nucleotide sequence ID" value="XM_005765592.1"/>
</dbReference>
<feature type="compositionally biased region" description="Low complexity" evidence="1">
    <location>
        <begin position="100"/>
        <end position="109"/>
    </location>
</feature>
<feature type="region of interest" description="Disordered" evidence="1">
    <location>
        <begin position="137"/>
        <end position="156"/>
    </location>
</feature>
<reference evidence="3" key="1">
    <citation type="journal article" date="2013" name="Nature">
        <title>Pan genome of the phytoplankton Emiliania underpins its global distribution.</title>
        <authorList>
            <person name="Read B.A."/>
            <person name="Kegel J."/>
            <person name="Klute M.J."/>
            <person name="Kuo A."/>
            <person name="Lefebvre S.C."/>
            <person name="Maumus F."/>
            <person name="Mayer C."/>
            <person name="Miller J."/>
            <person name="Monier A."/>
            <person name="Salamov A."/>
            <person name="Young J."/>
            <person name="Aguilar M."/>
            <person name="Claverie J.M."/>
            <person name="Frickenhaus S."/>
            <person name="Gonzalez K."/>
            <person name="Herman E.K."/>
            <person name="Lin Y.C."/>
            <person name="Napier J."/>
            <person name="Ogata H."/>
            <person name="Sarno A.F."/>
            <person name="Shmutz J."/>
            <person name="Schroeder D."/>
            <person name="de Vargas C."/>
            <person name="Verret F."/>
            <person name="von Dassow P."/>
            <person name="Valentin K."/>
            <person name="Van de Peer Y."/>
            <person name="Wheeler G."/>
            <person name="Dacks J.B."/>
            <person name="Delwiche C.F."/>
            <person name="Dyhrman S.T."/>
            <person name="Glockner G."/>
            <person name="John U."/>
            <person name="Richards T."/>
            <person name="Worden A.Z."/>
            <person name="Zhang X."/>
            <person name="Grigoriev I.V."/>
            <person name="Allen A.E."/>
            <person name="Bidle K."/>
            <person name="Borodovsky M."/>
            <person name="Bowler C."/>
            <person name="Brownlee C."/>
            <person name="Cock J.M."/>
            <person name="Elias M."/>
            <person name="Gladyshev V.N."/>
            <person name="Groth M."/>
            <person name="Guda C."/>
            <person name="Hadaegh A."/>
            <person name="Iglesias-Rodriguez M.D."/>
            <person name="Jenkins J."/>
            <person name="Jones B.M."/>
            <person name="Lawson T."/>
            <person name="Leese F."/>
            <person name="Lindquist E."/>
            <person name="Lobanov A."/>
            <person name="Lomsadze A."/>
            <person name="Malik S.B."/>
            <person name="Marsh M.E."/>
            <person name="Mackinder L."/>
            <person name="Mock T."/>
            <person name="Mueller-Roeber B."/>
            <person name="Pagarete A."/>
            <person name="Parker M."/>
            <person name="Probert I."/>
            <person name="Quesneville H."/>
            <person name="Raines C."/>
            <person name="Rensing S.A."/>
            <person name="Riano-Pachon D.M."/>
            <person name="Richier S."/>
            <person name="Rokitta S."/>
            <person name="Shiraiwa Y."/>
            <person name="Soanes D.M."/>
            <person name="van der Giezen M."/>
            <person name="Wahlund T.M."/>
            <person name="Williams B."/>
            <person name="Wilson W."/>
            <person name="Wolfe G."/>
            <person name="Wurch L.L."/>
        </authorList>
    </citation>
    <scope>NUCLEOTIDE SEQUENCE</scope>
</reference>
<protein>
    <submittedName>
        <fullName evidence="2">Uncharacterized protein</fullName>
    </submittedName>
</protein>
<organism evidence="2 3">
    <name type="scientific">Emiliania huxleyi (strain CCMP1516)</name>
    <dbReference type="NCBI Taxonomy" id="280463"/>
    <lineage>
        <taxon>Eukaryota</taxon>
        <taxon>Haptista</taxon>
        <taxon>Haptophyta</taxon>
        <taxon>Prymnesiophyceae</taxon>
        <taxon>Isochrysidales</taxon>
        <taxon>Noelaerhabdaceae</taxon>
        <taxon>Emiliania</taxon>
    </lineage>
</organism>
<dbReference type="EnsemblProtists" id="EOD13220">
    <property type="protein sequence ID" value="EOD13220"/>
    <property type="gene ID" value="EMIHUDRAFT_459592"/>
</dbReference>
<accession>A0A0D3IFC6</accession>
<dbReference type="RefSeq" id="XP_005762390.1">
    <property type="nucleotide sequence ID" value="XM_005762333.1"/>
</dbReference>
<dbReference type="GeneID" id="17256196"/>
<dbReference type="GeneID" id="17259370"/>
<name>A0A0D3IFC6_EMIH1</name>
<dbReference type="KEGG" id="ehx:EMIHUDRAFT_452753"/>
<dbReference type="Proteomes" id="UP000013827">
    <property type="component" value="Unassembled WGS sequence"/>
</dbReference>
<dbReference type="EnsemblProtists" id="EOD09961">
    <property type="protein sequence ID" value="EOD09961"/>
    <property type="gene ID" value="EMIHUDRAFT_452753"/>
</dbReference>
<dbReference type="AlphaFoldDB" id="A0A0D3IFC6"/>
<keyword evidence="3" id="KW-1185">Reference proteome</keyword>
<evidence type="ECO:0000313" key="2">
    <source>
        <dbReference type="EnsemblProtists" id="EOD09961"/>
    </source>
</evidence>
<feature type="region of interest" description="Disordered" evidence="1">
    <location>
        <begin position="36"/>
        <end position="110"/>
    </location>
</feature>
<reference evidence="2" key="2">
    <citation type="submission" date="2024-10" db="UniProtKB">
        <authorList>
            <consortium name="EnsemblProtists"/>
        </authorList>
    </citation>
    <scope>IDENTIFICATION</scope>
</reference>
<proteinExistence type="predicted"/>
<evidence type="ECO:0000313" key="3">
    <source>
        <dbReference type="Proteomes" id="UP000013827"/>
    </source>
</evidence>
<feature type="compositionally biased region" description="Pro residues" evidence="1">
    <location>
        <begin position="63"/>
        <end position="74"/>
    </location>
</feature>
<feature type="compositionally biased region" description="Low complexity" evidence="1">
    <location>
        <begin position="137"/>
        <end position="150"/>
    </location>
</feature>
<dbReference type="HOGENOM" id="CLU_1690001_0_0_1"/>
<dbReference type="KEGG" id="ehx:EMIHUDRAFT_459592"/>
<sequence>MQAGSSRSEASDPRDKVAELVTKDVWDRLIFDEASGELDSSERAADATAAGLAVDAEEKRSPQSPPQPLSPLSPPRGVDALQSGGLESALGADPRKRNRAAASMSSVASDDMRILTIATDEITSIFTSMELSQLFQPGALSSAPGSASNSRTEPGE</sequence>
<dbReference type="PaxDb" id="2903-EOD09961"/>